<name>A0A1D8TLF0_9CYAN</name>
<evidence type="ECO:0000313" key="3">
    <source>
        <dbReference type="Proteomes" id="UP000177870"/>
    </source>
</evidence>
<evidence type="ECO:0000313" key="2">
    <source>
        <dbReference type="EMBL" id="AOW98481.1"/>
    </source>
</evidence>
<dbReference type="InterPro" id="IPR053141">
    <property type="entry name" value="Mycobact_SerProt_Inhib_Rv3364c"/>
</dbReference>
<keyword evidence="2" id="KW-0808">Transferase</keyword>
<dbReference type="Proteomes" id="UP000177870">
    <property type="component" value="Chromosome"/>
</dbReference>
<evidence type="ECO:0000259" key="1">
    <source>
        <dbReference type="SMART" id="SM00960"/>
    </source>
</evidence>
<dbReference type="Pfam" id="PF03259">
    <property type="entry name" value="Robl_LC7"/>
    <property type="match status" value="1"/>
</dbReference>
<dbReference type="GO" id="GO:0016740">
    <property type="term" value="F:transferase activity"/>
    <property type="evidence" value="ECO:0007669"/>
    <property type="project" value="UniProtKB-KW"/>
</dbReference>
<protein>
    <submittedName>
        <fullName evidence="2">Diacylglyceryl transferase</fullName>
    </submittedName>
</protein>
<feature type="domain" description="Roadblock/LAMTOR2" evidence="1">
    <location>
        <begin position="9"/>
        <end position="98"/>
    </location>
</feature>
<dbReference type="KEGG" id="mpro:BJP34_02590"/>
<dbReference type="SUPFAM" id="SSF103196">
    <property type="entry name" value="Roadblock/LC7 domain"/>
    <property type="match status" value="1"/>
</dbReference>
<dbReference type="Gene3D" id="3.30.450.30">
    <property type="entry name" value="Dynein light chain 2a, cytoplasmic"/>
    <property type="match status" value="1"/>
</dbReference>
<proteinExistence type="predicted"/>
<organism evidence="2 3">
    <name type="scientific">Moorena producens PAL-8-15-08-1</name>
    <dbReference type="NCBI Taxonomy" id="1458985"/>
    <lineage>
        <taxon>Bacteria</taxon>
        <taxon>Bacillati</taxon>
        <taxon>Cyanobacteriota</taxon>
        <taxon>Cyanophyceae</taxon>
        <taxon>Coleofasciculales</taxon>
        <taxon>Coleofasciculaceae</taxon>
        <taxon>Moorena</taxon>
    </lineage>
</organism>
<dbReference type="RefSeq" id="WP_070390988.1">
    <property type="nucleotide sequence ID" value="NZ_CP017599.1"/>
</dbReference>
<dbReference type="SMART" id="SM00960">
    <property type="entry name" value="Robl_LC7"/>
    <property type="match status" value="1"/>
</dbReference>
<reference evidence="3" key="1">
    <citation type="submission" date="2016-10" db="EMBL/GenBank/DDBJ databases">
        <title>Comparative genomics uncovers the prolific and rare metabolic potential of the cyanobacterial genus Moorea.</title>
        <authorList>
            <person name="Leao T."/>
            <person name="Castelao G."/>
            <person name="Korobeynikov A."/>
            <person name="Monroe E.A."/>
            <person name="Podell S."/>
            <person name="Glukhov E."/>
            <person name="Allen E."/>
            <person name="Gerwick W.H."/>
            <person name="Gerwick L."/>
        </authorList>
    </citation>
    <scope>NUCLEOTIDE SEQUENCE [LARGE SCALE GENOMIC DNA]</scope>
    <source>
        <strain evidence="3">PAL-8-15-08-1</strain>
    </source>
</reference>
<dbReference type="PANTHER" id="PTHR36222:SF1">
    <property type="entry name" value="SERINE PROTEASE INHIBITOR RV3364C"/>
    <property type="match status" value="1"/>
</dbReference>
<dbReference type="EMBL" id="CP017599">
    <property type="protein sequence ID" value="AOW98481.1"/>
    <property type="molecule type" value="Genomic_DNA"/>
</dbReference>
<dbReference type="OrthoDB" id="425450at2"/>
<dbReference type="InterPro" id="IPR004942">
    <property type="entry name" value="Roadblock/LAMTOR2_dom"/>
</dbReference>
<dbReference type="AlphaFoldDB" id="A0A1D8TLF0"/>
<sequence>MTINTAKLETIIQNFVTSTSEVQGAALVSPDGLPIASSLPSEMDEERVSAMSAAMLSLGERIGSELSRGILDRIFVEGNKGYGILTNCGEYAVLLVLATKAAKQGVLMLEIKRVIPELKVALEPHQTIPGIYETKL</sequence>
<gene>
    <name evidence="2" type="ORF">BJP34_02590</name>
</gene>
<dbReference type="PANTHER" id="PTHR36222">
    <property type="entry name" value="SERINE PROTEASE INHIBITOR RV3364C"/>
    <property type="match status" value="1"/>
</dbReference>
<dbReference type="STRING" id="1458985.BJP34_02590"/>
<accession>A0A1D8TLF0</accession>